<keyword evidence="4" id="KW-0547">Nucleotide-binding</keyword>
<dbReference type="Gene3D" id="3.10.110.10">
    <property type="entry name" value="Ubiquitin Conjugating Enzyme"/>
    <property type="match status" value="1"/>
</dbReference>
<comment type="similarity">
    <text evidence="4">Belongs to the ubiquitin-conjugating enzyme family.</text>
</comment>
<dbReference type="EC" id="2.3.2.23" evidence="6"/>
<dbReference type="PANTHER" id="PTHR24067">
    <property type="entry name" value="UBIQUITIN-CONJUGATING ENZYME E2"/>
    <property type="match status" value="1"/>
</dbReference>
<reference evidence="6" key="1">
    <citation type="submission" date="2023-03" db="EMBL/GenBank/DDBJ databases">
        <title>Mating type loci evolution in Malassezia.</title>
        <authorList>
            <person name="Coelho M.A."/>
        </authorList>
    </citation>
    <scope>NUCLEOTIDE SEQUENCE</scope>
    <source>
        <strain evidence="6">CBS 9557</strain>
    </source>
</reference>
<sequence>MTTSGNALLLKKQLMELRKNPVDGFSAGLKDDSNPFEWEIMIIGPMDTLYEGGFLKAELVFPHEYPLLPPTMKFKTPMWHPNIYADGTLCISILLLSVISLLSSDTPNTDSPANIDAAKQVREDPAGYRKTVRRLVRQTSESFE</sequence>
<dbReference type="GO" id="GO:0061631">
    <property type="term" value="F:ubiquitin conjugating enzyme activity"/>
    <property type="evidence" value="ECO:0007669"/>
    <property type="project" value="UniProtKB-EC"/>
</dbReference>
<evidence type="ECO:0000256" key="1">
    <source>
        <dbReference type="ARBA" id="ARBA00022679"/>
    </source>
</evidence>
<evidence type="ECO:0000256" key="4">
    <source>
        <dbReference type="RuleBase" id="RU362109"/>
    </source>
</evidence>
<dbReference type="SUPFAM" id="SSF54495">
    <property type="entry name" value="UBC-like"/>
    <property type="match status" value="1"/>
</dbReference>
<proteinExistence type="inferred from homology"/>
<dbReference type="SMART" id="SM00212">
    <property type="entry name" value="UBCc"/>
    <property type="match status" value="1"/>
</dbReference>
<dbReference type="PROSITE" id="PS00183">
    <property type="entry name" value="UBC_1"/>
    <property type="match status" value="1"/>
</dbReference>
<dbReference type="Pfam" id="PF00179">
    <property type="entry name" value="UQ_con"/>
    <property type="match status" value="1"/>
</dbReference>
<dbReference type="Proteomes" id="UP001213623">
    <property type="component" value="Chromosome 1"/>
</dbReference>
<evidence type="ECO:0000313" key="6">
    <source>
        <dbReference type="EMBL" id="WFD25352.1"/>
    </source>
</evidence>
<keyword evidence="4" id="KW-0067">ATP-binding</keyword>
<dbReference type="InterPro" id="IPR000608">
    <property type="entry name" value="UBC"/>
</dbReference>
<keyword evidence="7" id="KW-1185">Reference proteome</keyword>
<gene>
    <name evidence="6" type="primary">ubc15</name>
    <name evidence="6" type="ORF">MNAN1_000320</name>
</gene>
<protein>
    <submittedName>
        <fullName evidence="6">E2 ubiquitin-conjugating enzyme</fullName>
        <ecNumber evidence="6">2.3.2.23</ecNumber>
    </submittedName>
</protein>
<organism evidence="6 7">
    <name type="scientific">Malassezia nana</name>
    <dbReference type="NCBI Taxonomy" id="180528"/>
    <lineage>
        <taxon>Eukaryota</taxon>
        <taxon>Fungi</taxon>
        <taxon>Dikarya</taxon>
        <taxon>Basidiomycota</taxon>
        <taxon>Ustilaginomycotina</taxon>
        <taxon>Malasseziomycetes</taxon>
        <taxon>Malasseziales</taxon>
        <taxon>Malasseziaceae</taxon>
        <taxon>Malassezia</taxon>
    </lineage>
</organism>
<feature type="domain" description="UBC core" evidence="5">
    <location>
        <begin position="10"/>
        <end position="135"/>
    </location>
</feature>
<evidence type="ECO:0000259" key="5">
    <source>
        <dbReference type="Pfam" id="PF00179"/>
    </source>
</evidence>
<evidence type="ECO:0000256" key="2">
    <source>
        <dbReference type="ARBA" id="ARBA00022786"/>
    </source>
</evidence>
<keyword evidence="6" id="KW-0012">Acyltransferase</keyword>
<dbReference type="InterPro" id="IPR050113">
    <property type="entry name" value="Ub_conjugating_enzyme"/>
</dbReference>
<evidence type="ECO:0000256" key="3">
    <source>
        <dbReference type="PROSITE-ProRule" id="PRU10133"/>
    </source>
</evidence>
<keyword evidence="1 6" id="KW-0808">Transferase</keyword>
<evidence type="ECO:0000313" key="7">
    <source>
        <dbReference type="Proteomes" id="UP001213623"/>
    </source>
</evidence>
<dbReference type="InterPro" id="IPR023313">
    <property type="entry name" value="UBQ-conjugating_AS"/>
</dbReference>
<feature type="active site" description="Glycyl thioester intermediate" evidence="3">
    <location>
        <position position="90"/>
    </location>
</feature>
<dbReference type="AlphaFoldDB" id="A0AAF0ENK5"/>
<dbReference type="EMBL" id="CP119892">
    <property type="protein sequence ID" value="WFD25352.1"/>
    <property type="molecule type" value="Genomic_DNA"/>
</dbReference>
<keyword evidence="2 4" id="KW-0833">Ubl conjugation pathway</keyword>
<name>A0AAF0ENK5_9BASI</name>
<dbReference type="InterPro" id="IPR016135">
    <property type="entry name" value="UBQ-conjugating_enzyme/RWD"/>
</dbReference>
<dbReference type="GO" id="GO:0005524">
    <property type="term" value="F:ATP binding"/>
    <property type="evidence" value="ECO:0007669"/>
    <property type="project" value="UniProtKB-UniRule"/>
</dbReference>
<accession>A0AAF0ENK5</accession>